<evidence type="ECO:0000313" key="3">
    <source>
        <dbReference type="Proteomes" id="UP001148786"/>
    </source>
</evidence>
<evidence type="ECO:0000313" key="2">
    <source>
        <dbReference type="EMBL" id="KAJ3498518.1"/>
    </source>
</evidence>
<reference evidence="2" key="1">
    <citation type="submission" date="2022-07" db="EMBL/GenBank/DDBJ databases">
        <title>Genome Sequence of Agrocybe chaxingu.</title>
        <authorList>
            <person name="Buettner E."/>
        </authorList>
    </citation>
    <scope>NUCLEOTIDE SEQUENCE</scope>
    <source>
        <strain evidence="2">MP-N11</strain>
    </source>
</reference>
<name>A0A9W8MQH5_9AGAR</name>
<accession>A0A9W8MQH5</accession>
<gene>
    <name evidence="2" type="ORF">NLJ89_g10210</name>
</gene>
<dbReference type="SUPFAM" id="SSF51206">
    <property type="entry name" value="cAMP-binding domain-like"/>
    <property type="match status" value="1"/>
</dbReference>
<dbReference type="InterPro" id="IPR018490">
    <property type="entry name" value="cNMP-bd_dom_sf"/>
</dbReference>
<dbReference type="OrthoDB" id="409725at2759"/>
<dbReference type="InterPro" id="IPR014710">
    <property type="entry name" value="RmlC-like_jellyroll"/>
</dbReference>
<dbReference type="AlphaFoldDB" id="A0A9W8MQH5"/>
<evidence type="ECO:0000259" key="1">
    <source>
        <dbReference type="PROSITE" id="PS50042"/>
    </source>
</evidence>
<dbReference type="EMBL" id="JANKHO010001793">
    <property type="protein sequence ID" value="KAJ3498518.1"/>
    <property type="molecule type" value="Genomic_DNA"/>
</dbReference>
<feature type="domain" description="Cyclic nucleotide-binding" evidence="1">
    <location>
        <begin position="1"/>
        <end position="59"/>
    </location>
</feature>
<sequence length="75" mass="8106">MVAGTVAGELSALADAPRNATVVVEHPAVLWKLGNEEIRKLQAEEPELARVFIQLVLKAAKLDYDILLAAIASRQ</sequence>
<dbReference type="Gene3D" id="2.60.120.10">
    <property type="entry name" value="Jelly Rolls"/>
    <property type="match status" value="1"/>
</dbReference>
<dbReference type="Proteomes" id="UP001148786">
    <property type="component" value="Unassembled WGS sequence"/>
</dbReference>
<keyword evidence="3" id="KW-1185">Reference proteome</keyword>
<comment type="caution">
    <text evidence="2">The sequence shown here is derived from an EMBL/GenBank/DDBJ whole genome shotgun (WGS) entry which is preliminary data.</text>
</comment>
<dbReference type="InterPro" id="IPR000595">
    <property type="entry name" value="cNMP-bd_dom"/>
</dbReference>
<dbReference type="PROSITE" id="PS50042">
    <property type="entry name" value="CNMP_BINDING_3"/>
    <property type="match status" value="1"/>
</dbReference>
<organism evidence="2 3">
    <name type="scientific">Agrocybe chaxingu</name>
    <dbReference type="NCBI Taxonomy" id="84603"/>
    <lineage>
        <taxon>Eukaryota</taxon>
        <taxon>Fungi</taxon>
        <taxon>Dikarya</taxon>
        <taxon>Basidiomycota</taxon>
        <taxon>Agaricomycotina</taxon>
        <taxon>Agaricomycetes</taxon>
        <taxon>Agaricomycetidae</taxon>
        <taxon>Agaricales</taxon>
        <taxon>Agaricineae</taxon>
        <taxon>Strophariaceae</taxon>
        <taxon>Agrocybe</taxon>
    </lineage>
</organism>
<proteinExistence type="predicted"/>
<protein>
    <recommendedName>
        <fullName evidence="1">Cyclic nucleotide-binding domain-containing protein</fullName>
    </recommendedName>
</protein>